<reference evidence="1 4" key="3">
    <citation type="submission" date="2016-08" db="EMBL/GenBank/DDBJ databases">
        <authorList>
            <consortium name="Pathogen Informatics"/>
        </authorList>
    </citation>
    <scope>NUCLEOTIDE SEQUENCE [LARGE SCALE GENOMIC DNA]</scope>
    <source>
        <strain evidence="2">AS</strain>
        <strain evidence="1 4">CB</strain>
    </source>
</reference>
<evidence type="ECO:0000313" key="2">
    <source>
        <dbReference type="EMBL" id="VTZ67054.1"/>
    </source>
</evidence>
<dbReference type="OrthoDB" id="369180at2759"/>
<organism evidence="1 4">
    <name type="scientific">Plasmodium chabaudi chabaudi</name>
    <dbReference type="NCBI Taxonomy" id="31271"/>
    <lineage>
        <taxon>Eukaryota</taxon>
        <taxon>Sar</taxon>
        <taxon>Alveolata</taxon>
        <taxon>Apicomplexa</taxon>
        <taxon>Aconoidasida</taxon>
        <taxon>Haemosporida</taxon>
        <taxon>Plasmodiidae</taxon>
        <taxon>Plasmodium</taxon>
        <taxon>Plasmodium (Vinckeia)</taxon>
    </lineage>
</organism>
<dbReference type="Proteomes" id="UP000195489">
    <property type="component" value="Chromosome 3"/>
</dbReference>
<evidence type="ECO:0000313" key="1">
    <source>
        <dbReference type="EMBL" id="SCL97914.1"/>
    </source>
</evidence>
<keyword evidence="3" id="KW-1185">Reference proteome</keyword>
<gene>
    <name evidence="2" type="ORF">PCHAS_0313600</name>
    <name evidence="1" type="ORF">PCHCB_000042200</name>
</gene>
<dbReference type="EMBL" id="LK022880">
    <property type="protein sequence ID" value="VTZ67054.1"/>
    <property type="molecule type" value="Genomic_DNA"/>
</dbReference>
<dbReference type="GeneID" id="3493118"/>
<name>A0A077TIZ5_PLACU</name>
<dbReference type="AlphaFoldDB" id="A0A077TIZ5"/>
<evidence type="ECO:0000313" key="4">
    <source>
        <dbReference type="Proteomes" id="UP000195489"/>
    </source>
</evidence>
<dbReference type="Proteomes" id="UP000071118">
    <property type="component" value="Chromosome 3"/>
</dbReference>
<dbReference type="RefSeq" id="XP_016653214.1">
    <property type="nucleotide sequence ID" value="XM_016799903.1"/>
</dbReference>
<sequence length="299" mass="35228">MNYSSKFNNINDFRVSEENIIETFTNNGNNIFLNKSRYTELSTGEEKGADIKFSDCDIFSSINNKNKNFYLGGNDVLYEDSFVKKLLQKIQILENEKKCLLKFLENKKNIELDYKKALETQAVFMNSENKKSQFYENEWLEMKSIGYAYLNSGKEPLRQTLKQFYDDPNIYEKLGNLNATQEMLIANLIEDHKNLIEERKIVSKKYYEAVNANFQLYQQNEMLKAQNFNFIEKNKDLINEELEKKLTALNSSMIDVQKENIHLKEMIDQYSKLIKNLENCSEIKTINEELDKFKSSLLI</sequence>
<proteinExistence type="predicted"/>
<accession>A0A077TIZ5</accession>
<dbReference type="KEGG" id="pcb:PCHAS_0313600"/>
<reference evidence="2 3" key="1">
    <citation type="journal article" date="2014" name="BMC Biol.">
        <title>A comprehensive evaluation of rodent malaria parasite genomes and gene expression.</title>
        <authorList>
            <person name="Otto T.D."/>
            <person name="Bohme U."/>
            <person name="Jackson A.P."/>
            <person name="Hunt M."/>
            <person name="Franke-Fayard B."/>
            <person name="Hoeijmakers W.A."/>
            <person name="Religa A.A."/>
            <person name="Robertson L."/>
            <person name="Sanders M."/>
            <person name="Ogun S.A."/>
            <person name="Cunningham D."/>
            <person name="Erhart A."/>
            <person name="Billker O."/>
            <person name="Khan S.M."/>
            <person name="Stunnenberg H.G."/>
            <person name="Langhorne J."/>
            <person name="Holder A.A."/>
            <person name="Waters A.P."/>
            <person name="Newbold C.I."/>
            <person name="Pain A."/>
            <person name="Berriman M."/>
            <person name="Janse C.J."/>
        </authorList>
    </citation>
    <scope>NUCLEOTIDE SEQUENCE [LARGE SCALE GENOMIC DNA]</scope>
    <source>
        <strain evidence="2 3">AS</strain>
    </source>
</reference>
<dbReference type="VEuPathDB" id="PlasmoDB:PCHAS_0313600"/>
<reference evidence="2" key="2">
    <citation type="submission" date="2014-05" db="EMBL/GenBank/DDBJ databases">
        <authorList>
            <person name="Aslett M.A."/>
            <person name="De Silva N."/>
        </authorList>
    </citation>
    <scope>NUCLEOTIDE SEQUENCE</scope>
    <source>
        <strain evidence="2">AS</strain>
    </source>
</reference>
<protein>
    <submittedName>
        <fullName evidence="1">Uncharacterized protein</fullName>
    </submittedName>
</protein>
<evidence type="ECO:0000313" key="3">
    <source>
        <dbReference type="Proteomes" id="UP000071118"/>
    </source>
</evidence>
<dbReference type="EMBL" id="LT608155">
    <property type="protein sequence ID" value="SCL97914.1"/>
    <property type="molecule type" value="Genomic_DNA"/>
</dbReference>